<dbReference type="Proteomes" id="UP000008809">
    <property type="component" value="Chromosome"/>
</dbReference>
<reference evidence="1 2" key="1">
    <citation type="submission" date="2006-01" db="EMBL/GenBank/DDBJ databases">
        <title>Complete sequence of Rhodopseudomonas palustris HaA2.</title>
        <authorList>
            <consortium name="US DOE Joint Genome Institute"/>
            <person name="Copeland A."/>
            <person name="Lucas S."/>
            <person name="Lapidus A."/>
            <person name="Barry K."/>
            <person name="Detter J.C."/>
            <person name="Glavina T."/>
            <person name="Hammon N."/>
            <person name="Israni S."/>
            <person name="Pitluck S."/>
            <person name="Chain P."/>
            <person name="Malfatti S."/>
            <person name="Shin M."/>
            <person name="Vergez L."/>
            <person name="Schmutz J."/>
            <person name="Larimer F."/>
            <person name="Land M."/>
            <person name="Hauser L."/>
            <person name="Pelletier D.A."/>
            <person name="Kyrpides N."/>
            <person name="Anderson I."/>
            <person name="Oda Y."/>
            <person name="Harwood C.S."/>
            <person name="Richardson P."/>
        </authorList>
    </citation>
    <scope>NUCLEOTIDE SEQUENCE [LARGE SCALE GENOMIC DNA]</scope>
    <source>
        <strain evidence="1 2">HaA2</strain>
    </source>
</reference>
<dbReference type="InterPro" id="IPR016181">
    <property type="entry name" value="Acyl_CoA_acyltransferase"/>
</dbReference>
<proteinExistence type="predicted"/>
<dbReference type="eggNOG" id="ENOG50336PQ">
    <property type="taxonomic scope" value="Bacteria"/>
</dbReference>
<dbReference type="HOGENOM" id="CLU_955371_0_0_5"/>
<dbReference type="EMBL" id="CP000250">
    <property type="protein sequence ID" value="ABD05707.1"/>
    <property type="molecule type" value="Genomic_DNA"/>
</dbReference>
<evidence type="ECO:0008006" key="3">
    <source>
        <dbReference type="Google" id="ProtNLM"/>
    </source>
</evidence>
<dbReference type="STRING" id="316058.RPB_0997"/>
<organism evidence="1 2">
    <name type="scientific">Rhodopseudomonas palustris (strain HaA2)</name>
    <dbReference type="NCBI Taxonomy" id="316058"/>
    <lineage>
        <taxon>Bacteria</taxon>
        <taxon>Pseudomonadati</taxon>
        <taxon>Pseudomonadota</taxon>
        <taxon>Alphaproteobacteria</taxon>
        <taxon>Hyphomicrobiales</taxon>
        <taxon>Nitrobacteraceae</taxon>
        <taxon>Rhodopseudomonas</taxon>
    </lineage>
</organism>
<keyword evidence="2" id="KW-1185">Reference proteome</keyword>
<protein>
    <recommendedName>
        <fullName evidence="3">Acyl-CoA acyltransferase</fullName>
    </recommendedName>
</protein>
<sequence length="291" mass="32359">MDARKVRCREIVETDIEAVSELLTRGFAGRTRDYWTRGLHRQREREIPAGCPRYGYLLESAGLPVGVLLLLYTQRTEACASDIRCNVSSWYVEPEFRNYATLLTSMAQKHKHVTYINISPAANTWPIIEAQGFRRYCSGMLFAVPLLSRAESGATVEVVTGSTAAVAGLPPADLDRLRSHADYGCLSLVCRIGGEAIPFIMLPKRMKSGRFPMPAMQLVYCREIADFVRCARALGRFLILRGRPLVVVDANGPIAGLAGIYTETRGRKYFKGPNPPRLADLTETELVLYGP</sequence>
<accession>Q2J1F3</accession>
<dbReference type="RefSeq" id="WP_011439896.1">
    <property type="nucleotide sequence ID" value="NC_007778.1"/>
</dbReference>
<dbReference type="OrthoDB" id="8209564at2"/>
<dbReference type="KEGG" id="rpb:RPB_0997"/>
<evidence type="ECO:0000313" key="2">
    <source>
        <dbReference type="Proteomes" id="UP000008809"/>
    </source>
</evidence>
<evidence type="ECO:0000313" key="1">
    <source>
        <dbReference type="EMBL" id="ABD05707.1"/>
    </source>
</evidence>
<dbReference type="AlphaFoldDB" id="Q2J1F3"/>
<gene>
    <name evidence="1" type="ordered locus">RPB_0997</name>
</gene>
<dbReference type="SUPFAM" id="SSF55729">
    <property type="entry name" value="Acyl-CoA N-acyltransferases (Nat)"/>
    <property type="match status" value="1"/>
</dbReference>
<name>Q2J1F3_RHOP2</name>